<keyword evidence="3" id="KW-1185">Reference proteome</keyword>
<dbReference type="EMBL" id="JBHSNM010000001">
    <property type="protein sequence ID" value="MFC5568778.1"/>
    <property type="molecule type" value="Genomic_DNA"/>
</dbReference>
<reference evidence="3" key="1">
    <citation type="journal article" date="2019" name="Int. J. Syst. Evol. Microbiol.">
        <title>The Global Catalogue of Microorganisms (GCM) 10K type strain sequencing project: providing services to taxonomists for standard genome sequencing and annotation.</title>
        <authorList>
            <consortium name="The Broad Institute Genomics Platform"/>
            <consortium name="The Broad Institute Genome Sequencing Center for Infectious Disease"/>
            <person name="Wu L."/>
            <person name="Ma J."/>
        </authorList>
    </citation>
    <scope>NUCLEOTIDE SEQUENCE [LARGE SCALE GENOMIC DNA]</scope>
    <source>
        <strain evidence="3">KACC 11407</strain>
    </source>
</reference>
<evidence type="ECO:0000313" key="2">
    <source>
        <dbReference type="EMBL" id="MFC5568778.1"/>
    </source>
</evidence>
<evidence type="ECO:0000256" key="1">
    <source>
        <dbReference type="SAM" id="Phobius"/>
    </source>
</evidence>
<evidence type="ECO:0000313" key="3">
    <source>
        <dbReference type="Proteomes" id="UP001596036"/>
    </source>
</evidence>
<accession>A0ABW0SIC9</accession>
<organism evidence="2 3">
    <name type="scientific">Lysobacter yangpyeongensis</name>
    <dbReference type="NCBI Taxonomy" id="346182"/>
    <lineage>
        <taxon>Bacteria</taxon>
        <taxon>Pseudomonadati</taxon>
        <taxon>Pseudomonadota</taxon>
        <taxon>Gammaproteobacteria</taxon>
        <taxon>Lysobacterales</taxon>
        <taxon>Lysobacteraceae</taxon>
        <taxon>Lysobacter</taxon>
    </lineage>
</organism>
<comment type="caution">
    <text evidence="2">The sequence shown here is derived from an EMBL/GenBank/DDBJ whole genome shotgun (WGS) entry which is preliminary data.</text>
</comment>
<sequence>MKFLNRRGNDRAQMHLLNARSGAFPLGAARKRNHVHASRGDHTYTFSQAGVRNDHTARRALLSRASACLRPIVRHARVPETAVLRPDLLIILVLAIVAGAVTASATGHFEPLPLFAGVIVAGVIRSVRMARQRG</sequence>
<keyword evidence="1" id="KW-0812">Transmembrane</keyword>
<gene>
    <name evidence="2" type="ORF">ACFPN1_01700</name>
</gene>
<keyword evidence="1" id="KW-0472">Membrane</keyword>
<dbReference type="RefSeq" id="WP_386752448.1">
    <property type="nucleotide sequence ID" value="NZ_JBHSNM010000001.1"/>
</dbReference>
<feature type="transmembrane region" description="Helical" evidence="1">
    <location>
        <begin position="112"/>
        <end position="130"/>
    </location>
</feature>
<proteinExistence type="predicted"/>
<keyword evidence="1" id="KW-1133">Transmembrane helix</keyword>
<feature type="transmembrane region" description="Helical" evidence="1">
    <location>
        <begin position="88"/>
        <end position="106"/>
    </location>
</feature>
<protein>
    <submittedName>
        <fullName evidence="2">Uncharacterized protein</fullName>
    </submittedName>
</protein>
<name>A0ABW0SIC9_9GAMM</name>
<dbReference type="Proteomes" id="UP001596036">
    <property type="component" value="Unassembled WGS sequence"/>
</dbReference>